<name>A0A5M3MFL8_CONPW</name>
<keyword evidence="4" id="KW-1185">Reference proteome</keyword>
<evidence type="ECO:0000313" key="4">
    <source>
        <dbReference type="Proteomes" id="UP000053558"/>
    </source>
</evidence>
<dbReference type="OMA" id="NEWILAG"/>
<protein>
    <recommendedName>
        <fullName evidence="2">Nephrocystin 3-like N-terminal domain-containing protein</fullName>
    </recommendedName>
</protein>
<dbReference type="InterPro" id="IPR015943">
    <property type="entry name" value="WD40/YVTN_repeat-like_dom_sf"/>
</dbReference>
<dbReference type="InterPro" id="IPR027417">
    <property type="entry name" value="P-loop_NTPase"/>
</dbReference>
<evidence type="ECO:0000313" key="3">
    <source>
        <dbReference type="EMBL" id="EIW78059.1"/>
    </source>
</evidence>
<dbReference type="AlphaFoldDB" id="A0A5M3MFL8"/>
<dbReference type="Pfam" id="PF24883">
    <property type="entry name" value="NPHP3_N"/>
    <property type="match status" value="1"/>
</dbReference>
<dbReference type="SUPFAM" id="SSF52540">
    <property type="entry name" value="P-loop containing nucleoside triphosphate hydrolases"/>
    <property type="match status" value="1"/>
</dbReference>
<evidence type="ECO:0000256" key="1">
    <source>
        <dbReference type="ARBA" id="ARBA00022737"/>
    </source>
</evidence>
<dbReference type="InterPro" id="IPR011044">
    <property type="entry name" value="Quino_amine_DH_bsu"/>
</dbReference>
<dbReference type="RefSeq" id="XP_007772317.1">
    <property type="nucleotide sequence ID" value="XM_007774127.1"/>
</dbReference>
<dbReference type="GeneID" id="19200171"/>
<dbReference type="PANTHER" id="PTHR10039:SF17">
    <property type="entry name" value="FUNGAL STAND N-TERMINAL GOODBYE DOMAIN-CONTAINING PROTEIN-RELATED"/>
    <property type="match status" value="1"/>
</dbReference>
<reference evidence="4" key="1">
    <citation type="journal article" date="2012" name="Science">
        <title>The Paleozoic origin of enzymatic lignin decomposition reconstructed from 31 fungal genomes.</title>
        <authorList>
            <person name="Floudas D."/>
            <person name="Binder M."/>
            <person name="Riley R."/>
            <person name="Barry K."/>
            <person name="Blanchette R.A."/>
            <person name="Henrissat B."/>
            <person name="Martinez A.T."/>
            <person name="Otillar R."/>
            <person name="Spatafora J.W."/>
            <person name="Yadav J.S."/>
            <person name="Aerts A."/>
            <person name="Benoit I."/>
            <person name="Boyd A."/>
            <person name="Carlson A."/>
            <person name="Copeland A."/>
            <person name="Coutinho P.M."/>
            <person name="de Vries R.P."/>
            <person name="Ferreira P."/>
            <person name="Findley K."/>
            <person name="Foster B."/>
            <person name="Gaskell J."/>
            <person name="Glotzer D."/>
            <person name="Gorecki P."/>
            <person name="Heitman J."/>
            <person name="Hesse C."/>
            <person name="Hori C."/>
            <person name="Igarashi K."/>
            <person name="Jurgens J.A."/>
            <person name="Kallen N."/>
            <person name="Kersten P."/>
            <person name="Kohler A."/>
            <person name="Kuees U."/>
            <person name="Kumar T.K.A."/>
            <person name="Kuo A."/>
            <person name="LaButti K."/>
            <person name="Larrondo L.F."/>
            <person name="Lindquist E."/>
            <person name="Ling A."/>
            <person name="Lombard V."/>
            <person name="Lucas S."/>
            <person name="Lundell T."/>
            <person name="Martin R."/>
            <person name="McLaughlin D.J."/>
            <person name="Morgenstern I."/>
            <person name="Morin E."/>
            <person name="Murat C."/>
            <person name="Nagy L.G."/>
            <person name="Nolan M."/>
            <person name="Ohm R.A."/>
            <person name="Patyshakuliyeva A."/>
            <person name="Rokas A."/>
            <person name="Ruiz-Duenas F.J."/>
            <person name="Sabat G."/>
            <person name="Salamov A."/>
            <person name="Samejima M."/>
            <person name="Schmutz J."/>
            <person name="Slot J.C."/>
            <person name="St John F."/>
            <person name="Stenlid J."/>
            <person name="Sun H."/>
            <person name="Sun S."/>
            <person name="Syed K."/>
            <person name="Tsang A."/>
            <person name="Wiebenga A."/>
            <person name="Young D."/>
            <person name="Pisabarro A."/>
            <person name="Eastwood D.C."/>
            <person name="Martin F."/>
            <person name="Cullen D."/>
            <person name="Grigoriev I.V."/>
            <person name="Hibbett D.S."/>
        </authorList>
    </citation>
    <scope>NUCLEOTIDE SEQUENCE [LARGE SCALE GENOMIC DNA]</scope>
    <source>
        <strain evidence="4">RWD-64-598 SS2</strain>
    </source>
</reference>
<dbReference type="OrthoDB" id="3027122at2759"/>
<sequence>MVNLAINPAHSDAWQKLAQECAQGAVYDSSERQPHSKCLPGTRVNLLQTLHTLVDDGTRKIVWVSGESGSGKSTVAHTLADELRQQGKLAGTFFFSRKHTKRSTCHYVFLTLAYQLGLHHPRARESIMKAITDDPALLSPEKSHYDLLEKLVIQPLKHLSSVWKGRAGISIILDALDEGTANGTHHLKPFILLFGRLIHDVSLRIHNILITSRPWPQIGAVMNSADLASVVKTVLISDFDSREDVALFFRHAFDQIYKTHDLVALCPQPWPPERDFTTLCERAGGRFIFAATIVRLLNQRQPLDRLSLICRMLRGGVAGVWGIDHLYASIINDMDEFTRSSGLRYLSFIVNLAEPLAVPDLQQFFRVTDVHSCLLPFSALLSIPSVGSLDPVQIYHTSFRDFLLHKHGDDQTDTALSHRYLSCRCFEIMGNLLKRDICGLQDPSLMHSDIADFAERRDAAIPRSLRYACLYWLHHLREIVPDEEVHGHLLDFVDGKIMFVIEAYAVLGELGAGVELFRSARKLINKSWPAALFPRKDHVVALLYDSWRLTLDFFDAIRLSALHVYESALPCSPLKSAIRRTYSWVLEEASTFVFEEGLDNDWDCVTRVIEMEETFSDLSLSPDGSQVACVFLSSVGVWDTASGLLVGHLALDPPTTPSHDRYFGTEMLHGGTIIAVVCGDSPCSLWRPATGLLSPLHKPSAERRDIPLAFSHSGTMLACLSIDNPMSNLKSTIRIYDVRTCEQISQFSINDRPFFPGATASFSLNDDLLLLHDPLSGRTFVIDPANGNFLEQLPHCSGDWHVFGPFNDQILQIIQPN</sequence>
<dbReference type="KEGG" id="cput:CONPUDRAFT_129109"/>
<proteinExistence type="predicted"/>
<keyword evidence="1" id="KW-0677">Repeat</keyword>
<gene>
    <name evidence="3" type="ORF">CONPUDRAFT_129109</name>
</gene>
<dbReference type="SUPFAM" id="SSF50969">
    <property type="entry name" value="YVTN repeat-like/Quinoprotein amine dehydrogenase"/>
    <property type="match status" value="1"/>
</dbReference>
<accession>A0A5M3MFL8</accession>
<dbReference type="Proteomes" id="UP000053558">
    <property type="component" value="Unassembled WGS sequence"/>
</dbReference>
<dbReference type="EMBL" id="JH711583">
    <property type="protein sequence ID" value="EIW78059.1"/>
    <property type="molecule type" value="Genomic_DNA"/>
</dbReference>
<dbReference type="PANTHER" id="PTHR10039">
    <property type="entry name" value="AMELOGENIN"/>
    <property type="match status" value="1"/>
</dbReference>
<comment type="caution">
    <text evidence="3">The sequence shown here is derived from an EMBL/GenBank/DDBJ whole genome shotgun (WGS) entry which is preliminary data.</text>
</comment>
<feature type="non-terminal residue" evidence="3">
    <location>
        <position position="817"/>
    </location>
</feature>
<organism evidence="3 4">
    <name type="scientific">Coniophora puteana (strain RWD-64-598)</name>
    <name type="common">Brown rot fungus</name>
    <dbReference type="NCBI Taxonomy" id="741705"/>
    <lineage>
        <taxon>Eukaryota</taxon>
        <taxon>Fungi</taxon>
        <taxon>Dikarya</taxon>
        <taxon>Basidiomycota</taxon>
        <taxon>Agaricomycotina</taxon>
        <taxon>Agaricomycetes</taxon>
        <taxon>Agaricomycetidae</taxon>
        <taxon>Boletales</taxon>
        <taxon>Coniophorineae</taxon>
        <taxon>Coniophoraceae</taxon>
        <taxon>Coniophora</taxon>
    </lineage>
</organism>
<dbReference type="Gene3D" id="2.130.10.10">
    <property type="entry name" value="YVTN repeat-like/Quinoprotein amine dehydrogenase"/>
    <property type="match status" value="1"/>
</dbReference>
<evidence type="ECO:0000259" key="2">
    <source>
        <dbReference type="Pfam" id="PF24883"/>
    </source>
</evidence>
<feature type="domain" description="Nephrocystin 3-like N-terminal" evidence="2">
    <location>
        <begin position="55"/>
        <end position="213"/>
    </location>
</feature>
<dbReference type="InterPro" id="IPR056884">
    <property type="entry name" value="NPHP3-like_N"/>
</dbReference>
<dbReference type="Gene3D" id="3.40.50.300">
    <property type="entry name" value="P-loop containing nucleotide triphosphate hydrolases"/>
    <property type="match status" value="1"/>
</dbReference>